<dbReference type="AlphaFoldDB" id="A0A5N6WCD1"/>
<dbReference type="EMBL" id="ML738297">
    <property type="protein sequence ID" value="KAE8318515.1"/>
    <property type="molecule type" value="Genomic_DNA"/>
</dbReference>
<name>A0A5N6WCD1_9EURO</name>
<keyword evidence="3" id="KW-1185">Reference proteome</keyword>
<evidence type="ECO:0000313" key="3">
    <source>
        <dbReference type="Proteomes" id="UP000325433"/>
    </source>
</evidence>
<protein>
    <submittedName>
        <fullName evidence="2">Uncharacterized protein</fullName>
    </submittedName>
</protein>
<evidence type="ECO:0000256" key="1">
    <source>
        <dbReference type="SAM" id="Phobius"/>
    </source>
</evidence>
<organism evidence="2 3">
    <name type="scientific">Aspergillus transmontanensis</name>
    <dbReference type="NCBI Taxonomy" id="1034304"/>
    <lineage>
        <taxon>Eukaryota</taxon>
        <taxon>Fungi</taxon>
        <taxon>Dikarya</taxon>
        <taxon>Ascomycota</taxon>
        <taxon>Pezizomycotina</taxon>
        <taxon>Eurotiomycetes</taxon>
        <taxon>Eurotiomycetidae</taxon>
        <taxon>Eurotiales</taxon>
        <taxon>Aspergillaceae</taxon>
        <taxon>Aspergillus</taxon>
        <taxon>Aspergillus subgen. Circumdati</taxon>
    </lineage>
</organism>
<keyword evidence="1" id="KW-1133">Transmembrane helix</keyword>
<sequence>MRFMIILRYLAYLVIFLGYLTVKDRIDKWASAKSIVGHAFKQEDTQIVSTFNPREMIYLKTEYDSTEKIGDIRQERERRLHPHDVLRYLGNLLIGKS</sequence>
<keyword evidence="1" id="KW-0472">Membrane</keyword>
<gene>
    <name evidence="2" type="ORF">BDV41DRAFT_379629</name>
</gene>
<accession>A0A5N6WCD1</accession>
<evidence type="ECO:0000313" key="2">
    <source>
        <dbReference type="EMBL" id="KAE8318515.1"/>
    </source>
</evidence>
<proteinExistence type="predicted"/>
<reference evidence="3" key="1">
    <citation type="submission" date="2019-04" db="EMBL/GenBank/DDBJ databases">
        <title>Friends and foes A comparative genomics studyof 23 Aspergillus species from section Flavi.</title>
        <authorList>
            <consortium name="DOE Joint Genome Institute"/>
            <person name="Kjaerbolling I."/>
            <person name="Vesth T."/>
            <person name="Frisvad J.C."/>
            <person name="Nybo J.L."/>
            <person name="Theobald S."/>
            <person name="Kildgaard S."/>
            <person name="Isbrandt T."/>
            <person name="Kuo A."/>
            <person name="Sato A."/>
            <person name="Lyhne E.K."/>
            <person name="Kogle M.E."/>
            <person name="Wiebenga A."/>
            <person name="Kun R.S."/>
            <person name="Lubbers R.J."/>
            <person name="Makela M.R."/>
            <person name="Barry K."/>
            <person name="Chovatia M."/>
            <person name="Clum A."/>
            <person name="Daum C."/>
            <person name="Haridas S."/>
            <person name="He G."/>
            <person name="LaButti K."/>
            <person name="Lipzen A."/>
            <person name="Mondo S."/>
            <person name="Riley R."/>
            <person name="Salamov A."/>
            <person name="Simmons B.A."/>
            <person name="Magnuson J.K."/>
            <person name="Henrissat B."/>
            <person name="Mortensen U.H."/>
            <person name="Larsen T.O."/>
            <person name="Devries R.P."/>
            <person name="Grigoriev I.V."/>
            <person name="Machida M."/>
            <person name="Baker S.E."/>
            <person name="Andersen M.R."/>
        </authorList>
    </citation>
    <scope>NUCLEOTIDE SEQUENCE [LARGE SCALE GENOMIC DNA]</scope>
    <source>
        <strain evidence="3">CBS 130015</strain>
    </source>
</reference>
<keyword evidence="1" id="KW-0812">Transmembrane</keyword>
<dbReference type="Proteomes" id="UP000325433">
    <property type="component" value="Unassembled WGS sequence"/>
</dbReference>
<feature type="transmembrane region" description="Helical" evidence="1">
    <location>
        <begin position="6"/>
        <end position="22"/>
    </location>
</feature>